<gene>
    <name evidence="2" type="ORF">HS088_TW12G00363</name>
</gene>
<evidence type="ECO:0000313" key="2">
    <source>
        <dbReference type="EMBL" id="KAF5739163.1"/>
    </source>
</evidence>
<feature type="domain" description="F-box" evidence="1">
    <location>
        <begin position="23"/>
        <end position="69"/>
    </location>
</feature>
<sequence>MLHRRQETMVGDEESLKKRKIKGISIVDISEDLLVEILSRLTVESLMQLRCVCKAWRDFIRRPDFISKHYLMQTTLRNVNLIVSHERSFFSLLSSCSDVDDTLRVTETIKIEDENFLRDLYVMGPCNGLICLAHKSNIHRIFLWNPATREYKHLPLSTVESRPRSEDGTLGFDFDSKNDDFKVLRIPTIRRGGYRGFNCIHQVELYSLKSDSWKQISVVGMIPSNIYVEWSNVYHAGIQYWWAELKYVQMLLSFDFVDEVFELVPYVGARHNIMSTLDLGIFNGSLASSHGELGCKRRGKCFDIGVMTEHQVKDRWVRMIRIGPFPEFKRPLGFWKNSVVFSQSHSLILYDMNTQKLKNVPVASSFPRCDMAVANYVENLVPIKGSRKENDSR</sequence>
<dbReference type="InterPro" id="IPR017451">
    <property type="entry name" value="F-box-assoc_interact_dom"/>
</dbReference>
<dbReference type="SMART" id="SM00256">
    <property type="entry name" value="FBOX"/>
    <property type="match status" value="1"/>
</dbReference>
<dbReference type="PROSITE" id="PS50181">
    <property type="entry name" value="FBOX"/>
    <property type="match status" value="1"/>
</dbReference>
<name>A0A7J7CYK7_TRIWF</name>
<dbReference type="FunCoup" id="A0A7J7CYK7">
    <property type="interactions" value="63"/>
</dbReference>
<protein>
    <submittedName>
        <fullName evidence="2">F-box and associated interaction domains-containing protein putative isoform 1</fullName>
    </submittedName>
</protein>
<dbReference type="InParanoid" id="A0A7J7CYK7"/>
<evidence type="ECO:0000259" key="1">
    <source>
        <dbReference type="PROSITE" id="PS50181"/>
    </source>
</evidence>
<proteinExistence type="predicted"/>
<reference evidence="2 3" key="1">
    <citation type="journal article" date="2020" name="Nat. Commun.">
        <title>Genome of Tripterygium wilfordii and identification of cytochrome P450 involved in triptolide biosynthesis.</title>
        <authorList>
            <person name="Tu L."/>
            <person name="Su P."/>
            <person name="Zhang Z."/>
            <person name="Gao L."/>
            <person name="Wang J."/>
            <person name="Hu T."/>
            <person name="Zhou J."/>
            <person name="Zhang Y."/>
            <person name="Zhao Y."/>
            <person name="Liu Y."/>
            <person name="Song Y."/>
            <person name="Tong Y."/>
            <person name="Lu Y."/>
            <person name="Yang J."/>
            <person name="Xu C."/>
            <person name="Jia M."/>
            <person name="Peters R.J."/>
            <person name="Huang L."/>
            <person name="Gao W."/>
        </authorList>
    </citation>
    <scope>NUCLEOTIDE SEQUENCE [LARGE SCALE GENOMIC DNA]</scope>
    <source>
        <strain evidence="3">cv. XIE 37</strain>
        <tissue evidence="2">Leaf</tissue>
    </source>
</reference>
<comment type="caution">
    <text evidence="2">The sequence shown here is derived from an EMBL/GenBank/DDBJ whole genome shotgun (WGS) entry which is preliminary data.</text>
</comment>
<organism evidence="2 3">
    <name type="scientific">Tripterygium wilfordii</name>
    <name type="common">Thunder God vine</name>
    <dbReference type="NCBI Taxonomy" id="458696"/>
    <lineage>
        <taxon>Eukaryota</taxon>
        <taxon>Viridiplantae</taxon>
        <taxon>Streptophyta</taxon>
        <taxon>Embryophyta</taxon>
        <taxon>Tracheophyta</taxon>
        <taxon>Spermatophyta</taxon>
        <taxon>Magnoliopsida</taxon>
        <taxon>eudicotyledons</taxon>
        <taxon>Gunneridae</taxon>
        <taxon>Pentapetalae</taxon>
        <taxon>rosids</taxon>
        <taxon>fabids</taxon>
        <taxon>Celastrales</taxon>
        <taxon>Celastraceae</taxon>
        <taxon>Tripterygium</taxon>
    </lineage>
</organism>
<accession>A0A7J7CYK7</accession>
<dbReference type="Gene3D" id="1.20.1280.50">
    <property type="match status" value="1"/>
</dbReference>
<dbReference type="Pfam" id="PF00646">
    <property type="entry name" value="F-box"/>
    <property type="match status" value="1"/>
</dbReference>
<dbReference type="SUPFAM" id="SSF81383">
    <property type="entry name" value="F-box domain"/>
    <property type="match status" value="1"/>
</dbReference>
<dbReference type="Proteomes" id="UP000593562">
    <property type="component" value="Unassembled WGS sequence"/>
</dbReference>
<dbReference type="InterPro" id="IPR006527">
    <property type="entry name" value="F-box-assoc_dom_typ1"/>
</dbReference>
<dbReference type="PANTHER" id="PTHR31672">
    <property type="entry name" value="BNACNNG10540D PROTEIN"/>
    <property type="match status" value="1"/>
</dbReference>
<dbReference type="Pfam" id="PF07734">
    <property type="entry name" value="FBA_1"/>
    <property type="match status" value="1"/>
</dbReference>
<dbReference type="AlphaFoldDB" id="A0A7J7CYK7"/>
<dbReference type="NCBIfam" id="TIGR01640">
    <property type="entry name" value="F_box_assoc_1"/>
    <property type="match status" value="1"/>
</dbReference>
<dbReference type="EMBL" id="JAAARO010000012">
    <property type="protein sequence ID" value="KAF5739163.1"/>
    <property type="molecule type" value="Genomic_DNA"/>
</dbReference>
<dbReference type="InterPro" id="IPR036047">
    <property type="entry name" value="F-box-like_dom_sf"/>
</dbReference>
<dbReference type="PANTHER" id="PTHR31672:SF13">
    <property type="entry name" value="F-BOX PROTEIN CPR30-LIKE"/>
    <property type="match status" value="1"/>
</dbReference>
<dbReference type="CDD" id="cd22157">
    <property type="entry name" value="F-box_AtFBW1-like"/>
    <property type="match status" value="1"/>
</dbReference>
<dbReference type="InterPro" id="IPR001810">
    <property type="entry name" value="F-box_dom"/>
</dbReference>
<keyword evidence="3" id="KW-1185">Reference proteome</keyword>
<evidence type="ECO:0000313" key="3">
    <source>
        <dbReference type="Proteomes" id="UP000593562"/>
    </source>
</evidence>
<dbReference type="InterPro" id="IPR050796">
    <property type="entry name" value="SCF_F-box_component"/>
</dbReference>